<keyword evidence="2" id="KW-0106">Calcium</keyword>
<organism evidence="7 8">
    <name type="scientific">Phytophthora ramorum</name>
    <name type="common">Sudden oak death agent</name>
    <dbReference type="NCBI Taxonomy" id="164328"/>
    <lineage>
        <taxon>Eukaryota</taxon>
        <taxon>Sar</taxon>
        <taxon>Stramenopiles</taxon>
        <taxon>Oomycota</taxon>
        <taxon>Peronosporomycetes</taxon>
        <taxon>Peronosporales</taxon>
        <taxon>Peronosporaceae</taxon>
        <taxon>Phytophthora</taxon>
    </lineage>
</organism>
<feature type="coiled-coil region" evidence="5">
    <location>
        <begin position="525"/>
        <end position="552"/>
    </location>
</feature>
<dbReference type="PROSITE" id="PS00018">
    <property type="entry name" value="EF_HAND_1"/>
    <property type="match status" value="2"/>
</dbReference>
<keyword evidence="1" id="KW-0677">Repeat</keyword>
<keyword evidence="5" id="KW-0175">Coiled coil</keyword>
<keyword evidence="8" id="KW-1185">Reference proteome</keyword>
<accession>H3GYT0</accession>
<dbReference type="SMART" id="SM00248">
    <property type="entry name" value="ANK"/>
    <property type="match status" value="7"/>
</dbReference>
<reference evidence="7" key="2">
    <citation type="submission" date="2015-06" db="UniProtKB">
        <authorList>
            <consortium name="EnsemblProtists"/>
        </authorList>
    </citation>
    <scope>IDENTIFICATION</scope>
    <source>
        <strain evidence="7">Pr102</strain>
    </source>
</reference>
<evidence type="ECO:0000256" key="2">
    <source>
        <dbReference type="ARBA" id="ARBA00022837"/>
    </source>
</evidence>
<sequence length="1000" mass="110783">MWAKTITDFVRANDEAGVLQCLKDGGDVNERRSKNYTPLINAAYYNKCMMIKLLLDNGDDIEAVDKSGLSALRTAIYYGKQEAAVLLAQCGSDANKVTYQQTTALYAAVQQGQAVVVKALLASGADPRVACGSSDYTPLINAAYYGNCDMIELLLDNGADIDAVDRSGLSALRTAIYYRRDEAALLLAQRGAEANKVAYQKTTALYAAVEIGHASAARALLMNGANPLEVCGNNKSVMDLATKGEIWTTLKIFTDLDTALSSRTCPAVRTVLTNLLAKDPSREDVLKAYKNIRDERSSALGDWLHGLTEIAEEFQIGMLEYALRSGSSEFVDEVCEAVGKPNWVSTTPLNPDGHTALHVAASLGDESVVSLLLDKYECDSIVVDSQGKTASQLVSEDTNQAQTRLILEEHEKKTKFMDLTNRMLRQDEVELPELLKLSCNMTSIYDLRLVFHLAYRALTDAELKQLIEEAFEQAVRMKLMFDNSASVFFKEVLRECKRRKLISQRRKDYWKSEAFKVNVENSEFVRKIQSSIAQLENRVSVTERNVVALNTSLNSLRTALQEKARLEGDRKRRQFLIKMVTSGLMLCGGALLGEALSSVFDSCDSAEELLAKLTESDVTGFVHKDFGNVVCKQATQTFHCQIEAVLENACIDKVELKALLGAIVALEAADAAETTEMTRRFNDPGHPSVPIVESAASPMVWLGLPCPSRGCQRSESSSSLENILDDYVRLFEERLIIDVAASTFSTASKNAAIQLRDLENMFTYASPKTVAILFHQYDEDRSGTIDAKELLSIVRHINFMHGVCDSCSMPVSRNDTAFQCSMCDAYLLCVRCYPDRSTIHPRHCNKFQPADDLARIAAEKSGFPQHIGSILQQHVNDIFAEIDTDGDGELSFEEITSYFSKCGMALDFVNFALSFDLKRDGRISRREALFVLTGLEMVRGCDECGKTSFVGDEDMLSCVECTEYYDICTSCRNKVGDSELWEMYKPFVGDRVGETAKHSP</sequence>
<dbReference type="PROSITE" id="PS50088">
    <property type="entry name" value="ANK_REPEAT"/>
    <property type="match status" value="4"/>
</dbReference>
<evidence type="ECO:0000256" key="5">
    <source>
        <dbReference type="SAM" id="Coils"/>
    </source>
</evidence>
<dbReference type="InterPro" id="IPR018247">
    <property type="entry name" value="EF_Hand_1_Ca_BS"/>
</dbReference>
<feature type="domain" description="EF-hand" evidence="6">
    <location>
        <begin position="765"/>
        <end position="800"/>
    </location>
</feature>
<keyword evidence="3 4" id="KW-0040">ANK repeat</keyword>
<name>H3GYT0_PHYRM</name>
<dbReference type="GO" id="GO:0005509">
    <property type="term" value="F:calcium ion binding"/>
    <property type="evidence" value="ECO:0007669"/>
    <property type="project" value="InterPro"/>
</dbReference>
<dbReference type="PROSITE" id="PS50222">
    <property type="entry name" value="EF_HAND_2"/>
    <property type="match status" value="2"/>
</dbReference>
<evidence type="ECO:0000256" key="3">
    <source>
        <dbReference type="ARBA" id="ARBA00023043"/>
    </source>
</evidence>
<dbReference type="InterPro" id="IPR036770">
    <property type="entry name" value="Ankyrin_rpt-contain_sf"/>
</dbReference>
<dbReference type="HOGENOM" id="CLU_299868_0_0_1"/>
<dbReference type="InterPro" id="IPR002110">
    <property type="entry name" value="Ankyrin_rpt"/>
</dbReference>
<proteinExistence type="predicted"/>
<evidence type="ECO:0000256" key="1">
    <source>
        <dbReference type="ARBA" id="ARBA00022737"/>
    </source>
</evidence>
<dbReference type="PROSITE" id="PS50297">
    <property type="entry name" value="ANK_REP_REGION"/>
    <property type="match status" value="4"/>
</dbReference>
<dbReference type="InParanoid" id="H3GYT0"/>
<dbReference type="SMART" id="SM00054">
    <property type="entry name" value="EFh"/>
    <property type="match status" value="2"/>
</dbReference>
<dbReference type="SUPFAM" id="SSF48403">
    <property type="entry name" value="Ankyrin repeat"/>
    <property type="match status" value="2"/>
</dbReference>
<dbReference type="EMBL" id="DS566076">
    <property type="status" value="NOT_ANNOTATED_CDS"/>
    <property type="molecule type" value="Genomic_DNA"/>
</dbReference>
<evidence type="ECO:0000313" key="8">
    <source>
        <dbReference type="Proteomes" id="UP000005238"/>
    </source>
</evidence>
<dbReference type="Gene3D" id="1.10.238.10">
    <property type="entry name" value="EF-hand"/>
    <property type="match status" value="1"/>
</dbReference>
<feature type="repeat" description="ANK" evidence="4">
    <location>
        <begin position="134"/>
        <end position="166"/>
    </location>
</feature>
<dbReference type="VEuPathDB" id="FungiDB:KRP22_2788"/>
<dbReference type="STRING" id="164328.H3GYT0"/>
<feature type="repeat" description="ANK" evidence="4">
    <location>
        <begin position="34"/>
        <end position="66"/>
    </location>
</feature>
<dbReference type="EnsemblProtists" id="Phyra82886">
    <property type="protein sequence ID" value="Phyra82886"/>
    <property type="gene ID" value="Phyra82886"/>
</dbReference>
<dbReference type="Proteomes" id="UP000005238">
    <property type="component" value="Unassembled WGS sequence"/>
</dbReference>
<dbReference type="Pfam" id="PF12796">
    <property type="entry name" value="Ank_2"/>
    <property type="match status" value="2"/>
</dbReference>
<dbReference type="VEuPathDB" id="FungiDB:KRP23_3955"/>
<dbReference type="AlphaFoldDB" id="H3GYT0"/>
<protein>
    <recommendedName>
        <fullName evidence="6">EF-hand domain-containing protein</fullName>
    </recommendedName>
</protein>
<evidence type="ECO:0000259" key="6">
    <source>
        <dbReference type="PROSITE" id="PS50222"/>
    </source>
</evidence>
<dbReference type="Pfam" id="PF00023">
    <property type="entry name" value="Ank"/>
    <property type="match status" value="2"/>
</dbReference>
<evidence type="ECO:0000313" key="7">
    <source>
        <dbReference type="EnsemblProtists" id="Phyra82886"/>
    </source>
</evidence>
<dbReference type="InterPro" id="IPR011992">
    <property type="entry name" value="EF-hand-dom_pair"/>
</dbReference>
<dbReference type="Pfam" id="PF13499">
    <property type="entry name" value="EF-hand_7"/>
    <property type="match status" value="1"/>
</dbReference>
<feature type="domain" description="EF-hand" evidence="6">
    <location>
        <begin position="870"/>
        <end position="905"/>
    </location>
</feature>
<dbReference type="eggNOG" id="KOG0504">
    <property type="taxonomic scope" value="Eukaryota"/>
</dbReference>
<dbReference type="PANTHER" id="PTHR24198">
    <property type="entry name" value="ANKYRIN REPEAT AND PROTEIN KINASE DOMAIN-CONTAINING PROTEIN"/>
    <property type="match status" value="1"/>
</dbReference>
<feature type="repeat" description="ANK" evidence="4">
    <location>
        <begin position="100"/>
        <end position="132"/>
    </location>
</feature>
<evidence type="ECO:0000256" key="4">
    <source>
        <dbReference type="PROSITE-ProRule" id="PRU00023"/>
    </source>
</evidence>
<feature type="repeat" description="ANK" evidence="4">
    <location>
        <begin position="352"/>
        <end position="375"/>
    </location>
</feature>
<dbReference type="InterPro" id="IPR002048">
    <property type="entry name" value="EF_hand_dom"/>
</dbReference>
<dbReference type="SUPFAM" id="SSF47473">
    <property type="entry name" value="EF-hand"/>
    <property type="match status" value="1"/>
</dbReference>
<dbReference type="PANTHER" id="PTHR24198:SF165">
    <property type="entry name" value="ANKYRIN REPEAT-CONTAINING PROTEIN-RELATED"/>
    <property type="match status" value="1"/>
</dbReference>
<reference evidence="8" key="1">
    <citation type="journal article" date="2006" name="Science">
        <title>Phytophthora genome sequences uncover evolutionary origins and mechanisms of pathogenesis.</title>
        <authorList>
            <person name="Tyler B.M."/>
            <person name="Tripathy S."/>
            <person name="Zhang X."/>
            <person name="Dehal P."/>
            <person name="Jiang R.H."/>
            <person name="Aerts A."/>
            <person name="Arredondo F.D."/>
            <person name="Baxter L."/>
            <person name="Bensasson D."/>
            <person name="Beynon J.L."/>
            <person name="Chapman J."/>
            <person name="Damasceno C.M."/>
            <person name="Dorrance A.E."/>
            <person name="Dou D."/>
            <person name="Dickerman A.W."/>
            <person name="Dubchak I.L."/>
            <person name="Garbelotto M."/>
            <person name="Gijzen M."/>
            <person name="Gordon S.G."/>
            <person name="Govers F."/>
            <person name="Grunwald N.J."/>
            <person name="Huang W."/>
            <person name="Ivors K.L."/>
            <person name="Jones R.W."/>
            <person name="Kamoun S."/>
            <person name="Krampis K."/>
            <person name="Lamour K.H."/>
            <person name="Lee M.K."/>
            <person name="McDonald W.H."/>
            <person name="Medina M."/>
            <person name="Meijer H.J."/>
            <person name="Nordberg E.K."/>
            <person name="Maclean D.J."/>
            <person name="Ospina-Giraldo M.D."/>
            <person name="Morris P.F."/>
            <person name="Phuntumart V."/>
            <person name="Putnam N.H."/>
            <person name="Rash S."/>
            <person name="Rose J.K."/>
            <person name="Sakihama Y."/>
            <person name="Salamov A.A."/>
            <person name="Savidor A."/>
            <person name="Scheuring C.F."/>
            <person name="Smith B.M."/>
            <person name="Sobral B.W."/>
            <person name="Terry A."/>
            <person name="Torto-Alalibo T.A."/>
            <person name="Win J."/>
            <person name="Xu Z."/>
            <person name="Zhang H."/>
            <person name="Grigoriev I.V."/>
            <person name="Rokhsar D.S."/>
            <person name="Boore J.L."/>
        </authorList>
    </citation>
    <scope>NUCLEOTIDE SEQUENCE [LARGE SCALE GENOMIC DNA]</scope>
    <source>
        <strain evidence="8">Pr102</strain>
    </source>
</reference>
<dbReference type="Gene3D" id="1.25.40.20">
    <property type="entry name" value="Ankyrin repeat-containing domain"/>
    <property type="match status" value="2"/>
</dbReference>